<gene>
    <name evidence="1" type="ORF">CRG98_009638</name>
</gene>
<proteinExistence type="predicted"/>
<comment type="caution">
    <text evidence="1">The sequence shown here is derived from an EMBL/GenBank/DDBJ whole genome shotgun (WGS) entry which is preliminary data.</text>
</comment>
<dbReference type="AlphaFoldDB" id="A0A2I0KND7"/>
<feature type="non-terminal residue" evidence="1">
    <location>
        <position position="1"/>
    </location>
</feature>
<evidence type="ECO:0000313" key="1">
    <source>
        <dbReference type="EMBL" id="PKI69969.1"/>
    </source>
</evidence>
<evidence type="ECO:0000313" key="2">
    <source>
        <dbReference type="Proteomes" id="UP000233551"/>
    </source>
</evidence>
<protein>
    <submittedName>
        <fullName evidence="1">Uncharacterized protein</fullName>
    </submittedName>
</protein>
<name>A0A2I0KND7_PUNGR</name>
<reference evidence="1 2" key="1">
    <citation type="submission" date="2017-11" db="EMBL/GenBank/DDBJ databases">
        <title>De-novo sequencing of pomegranate (Punica granatum L.) genome.</title>
        <authorList>
            <person name="Akparov Z."/>
            <person name="Amiraslanov A."/>
            <person name="Hajiyeva S."/>
            <person name="Abbasov M."/>
            <person name="Kaur K."/>
            <person name="Hamwieh A."/>
            <person name="Solovyev V."/>
            <person name="Salamov A."/>
            <person name="Braich B."/>
            <person name="Kosarev P."/>
            <person name="Mahmoud A."/>
            <person name="Hajiyev E."/>
            <person name="Babayeva S."/>
            <person name="Izzatullayeva V."/>
            <person name="Mammadov A."/>
            <person name="Mammadov A."/>
            <person name="Sharifova S."/>
            <person name="Ojaghi J."/>
            <person name="Eynullazada K."/>
            <person name="Bayramov B."/>
            <person name="Abdulazimova A."/>
            <person name="Shahmuradov I."/>
        </authorList>
    </citation>
    <scope>NUCLEOTIDE SEQUENCE [LARGE SCALE GENOMIC DNA]</scope>
    <source>
        <strain evidence="2">cv. AG2017</strain>
        <tissue evidence="1">Leaf</tissue>
    </source>
</reference>
<accession>A0A2I0KND7</accession>
<dbReference type="Proteomes" id="UP000233551">
    <property type="component" value="Unassembled WGS sequence"/>
</dbReference>
<keyword evidence="2" id="KW-1185">Reference proteome</keyword>
<organism evidence="1 2">
    <name type="scientific">Punica granatum</name>
    <name type="common">Pomegranate</name>
    <dbReference type="NCBI Taxonomy" id="22663"/>
    <lineage>
        <taxon>Eukaryota</taxon>
        <taxon>Viridiplantae</taxon>
        <taxon>Streptophyta</taxon>
        <taxon>Embryophyta</taxon>
        <taxon>Tracheophyta</taxon>
        <taxon>Spermatophyta</taxon>
        <taxon>Magnoliopsida</taxon>
        <taxon>eudicotyledons</taxon>
        <taxon>Gunneridae</taxon>
        <taxon>Pentapetalae</taxon>
        <taxon>rosids</taxon>
        <taxon>malvids</taxon>
        <taxon>Myrtales</taxon>
        <taxon>Lythraceae</taxon>
        <taxon>Punica</taxon>
    </lineage>
</organism>
<dbReference type="EMBL" id="PGOL01000478">
    <property type="protein sequence ID" value="PKI69969.1"/>
    <property type="molecule type" value="Genomic_DNA"/>
</dbReference>
<sequence length="196" mass="21521">LLVFLCDFPTKVISLGPEVSKLCLDSHVRGERRSRWSVIFSSWRVGGILVKRVGEVAVGIARLGWAATGEGPVSWQPWQSVQKRVGTLAPVTARCEVGFVGLLRGGSTRARADPSVPRPEQTRKCERKLGKNEENPVREKLVNGGCARLIGPRTVTTSSRERVRVVRNPLNVMARLSEVVGRNGTSRKCPVRTGML</sequence>